<dbReference type="AlphaFoldDB" id="A0ABD5NNJ0"/>
<proteinExistence type="predicted"/>
<comment type="caution">
    <text evidence="2">The sequence shown here is derived from an EMBL/GenBank/DDBJ whole genome shotgun (WGS) entry which is preliminary data.</text>
</comment>
<evidence type="ECO:0000256" key="1">
    <source>
        <dbReference type="SAM" id="MobiDB-lite"/>
    </source>
</evidence>
<dbReference type="EMBL" id="JBHSAQ010000006">
    <property type="protein sequence ID" value="MFC3958627.1"/>
    <property type="molecule type" value="Genomic_DNA"/>
</dbReference>
<dbReference type="RefSeq" id="WP_256530967.1">
    <property type="nucleotide sequence ID" value="NZ_CP101824.1"/>
</dbReference>
<name>A0ABD5NNJ0_9EURY</name>
<feature type="region of interest" description="Disordered" evidence="1">
    <location>
        <begin position="104"/>
        <end position="137"/>
    </location>
</feature>
<evidence type="ECO:0000313" key="3">
    <source>
        <dbReference type="Proteomes" id="UP001595846"/>
    </source>
</evidence>
<dbReference type="GeneID" id="73903679"/>
<feature type="compositionally biased region" description="Basic and acidic residues" evidence="1">
    <location>
        <begin position="176"/>
        <end position="194"/>
    </location>
</feature>
<feature type="compositionally biased region" description="Basic and acidic residues" evidence="1">
    <location>
        <begin position="277"/>
        <end position="288"/>
    </location>
</feature>
<dbReference type="Pfam" id="PF11655">
    <property type="entry name" value="DUF2589"/>
    <property type="match status" value="1"/>
</dbReference>
<dbReference type="InterPro" id="IPR024510">
    <property type="entry name" value="DUF2589"/>
</dbReference>
<evidence type="ECO:0000313" key="2">
    <source>
        <dbReference type="EMBL" id="MFC3958627.1"/>
    </source>
</evidence>
<reference evidence="2 3" key="1">
    <citation type="journal article" date="2019" name="Int. J. Syst. Evol. Microbiol.">
        <title>The Global Catalogue of Microorganisms (GCM) 10K type strain sequencing project: providing services to taxonomists for standard genome sequencing and annotation.</title>
        <authorList>
            <consortium name="The Broad Institute Genomics Platform"/>
            <consortium name="The Broad Institute Genome Sequencing Center for Infectious Disease"/>
            <person name="Wu L."/>
            <person name="Ma J."/>
        </authorList>
    </citation>
    <scope>NUCLEOTIDE SEQUENCE [LARGE SCALE GENOMIC DNA]</scope>
    <source>
        <strain evidence="2 3">IBRC-M 10256</strain>
    </source>
</reference>
<sequence length="313" mass="34295">MTEELQNLPLSALFSGPLIAAIDASVEAQTETVELLREHGYDEAGNLVTVTFGYTTTESDPAGGTRRVAREIEIPLLLFLSLPNLVIHEIEEEFSAKITKVQSTEAESDSVEPASRHRLTPIRPPRLRVTPSDQETTLDRKTRSTYDLTVRMVAELRNESAGMDRLERVAATATTDRIDEARTEQLAETRREETDGGGLSPVPGRDGTASQPTPDADATAPVRTPATPDESDDEGSETGDQLAGQSADSADRAVGDPSEYTVSELRETVAEVDDIDDARSLLEAERTGRNRKTARRAIERRIEHLRDEEASEE</sequence>
<gene>
    <name evidence="2" type="ORF">ACFOUR_09635</name>
</gene>
<feature type="region of interest" description="Disordered" evidence="1">
    <location>
        <begin position="165"/>
        <end position="296"/>
    </location>
</feature>
<organism evidence="2 3">
    <name type="scientific">Halovivax cerinus</name>
    <dbReference type="NCBI Taxonomy" id="1487865"/>
    <lineage>
        <taxon>Archaea</taxon>
        <taxon>Methanobacteriati</taxon>
        <taxon>Methanobacteriota</taxon>
        <taxon>Stenosarchaea group</taxon>
        <taxon>Halobacteria</taxon>
        <taxon>Halobacteriales</taxon>
        <taxon>Natrialbaceae</taxon>
        <taxon>Halovivax</taxon>
    </lineage>
</organism>
<dbReference type="Proteomes" id="UP001595846">
    <property type="component" value="Unassembled WGS sequence"/>
</dbReference>
<accession>A0ABD5NNJ0</accession>
<keyword evidence="3" id="KW-1185">Reference proteome</keyword>
<protein>
    <submittedName>
        <fullName evidence="2">DUF2589 domain-containing protein</fullName>
    </submittedName>
</protein>